<dbReference type="SMART" id="SM00448">
    <property type="entry name" value="REC"/>
    <property type="match status" value="1"/>
</dbReference>
<dbReference type="Gene3D" id="3.40.50.2300">
    <property type="match status" value="1"/>
</dbReference>
<dbReference type="HOGENOM" id="CLU_000445_69_17_0"/>
<dbReference type="PROSITE" id="PS50110">
    <property type="entry name" value="RESPONSE_REGULATORY"/>
    <property type="match status" value="1"/>
</dbReference>
<dbReference type="SUPFAM" id="SSF52172">
    <property type="entry name" value="CheY-like"/>
    <property type="match status" value="1"/>
</dbReference>
<evidence type="ECO:0000313" key="3">
    <source>
        <dbReference type="EMBL" id="AFZ66861.1"/>
    </source>
</evidence>
<reference evidence="4" key="1">
    <citation type="submission" date="2012-03" db="EMBL/GenBank/DDBJ databases">
        <title>Complete sequence of chromosome of Deinococcus peraridilitoris DSM 19664.</title>
        <authorList>
            <person name="Lucas S."/>
            <person name="Copeland A."/>
            <person name="Lapidus A."/>
            <person name="Glavina del Rio T."/>
            <person name="Dalin E."/>
            <person name="Tice H."/>
            <person name="Bruce D."/>
            <person name="Goodwin L."/>
            <person name="Pitluck S."/>
            <person name="Peters L."/>
            <person name="Mikhailova N."/>
            <person name="Lu M."/>
            <person name="Kyrpides N."/>
            <person name="Mavromatis K."/>
            <person name="Ivanova N."/>
            <person name="Brettin T."/>
            <person name="Detter J.C."/>
            <person name="Han C."/>
            <person name="Larimer F."/>
            <person name="Land M."/>
            <person name="Hauser L."/>
            <person name="Markowitz V."/>
            <person name="Cheng J.-F."/>
            <person name="Hugenholtz P."/>
            <person name="Woyke T."/>
            <person name="Wu D."/>
            <person name="Pukall R."/>
            <person name="Steenblock K."/>
            <person name="Brambilla E."/>
            <person name="Klenk H.-P."/>
            <person name="Eisen J.A."/>
        </authorList>
    </citation>
    <scope>NUCLEOTIDE SEQUENCE [LARGE SCALE GENOMIC DNA]</scope>
    <source>
        <strain evidence="4">DSM 19664 / LMG 22246 / CIP 109416 / KR-200</strain>
    </source>
</reference>
<dbReference type="AlphaFoldDB" id="K9ZZ40"/>
<evidence type="ECO:0000256" key="1">
    <source>
        <dbReference type="PROSITE-ProRule" id="PRU00169"/>
    </source>
</evidence>
<dbReference type="RefSeq" id="WP_015235169.1">
    <property type="nucleotide sequence ID" value="NC_019793.1"/>
</dbReference>
<dbReference type="OrthoDB" id="109585at2"/>
<dbReference type="InterPro" id="IPR052893">
    <property type="entry name" value="TCS_response_regulator"/>
</dbReference>
<protein>
    <submittedName>
        <fullName evidence="3">Response regulator with CheY-like receiver domain and winged-helix DNA-binding domain protein</fullName>
    </submittedName>
</protein>
<dbReference type="eggNOG" id="COG0745">
    <property type="taxonomic scope" value="Bacteria"/>
</dbReference>
<dbReference type="CDD" id="cd17557">
    <property type="entry name" value="REC_Rcp-like"/>
    <property type="match status" value="1"/>
</dbReference>
<accession>K9ZZ40</accession>
<dbReference type="STRING" id="937777.Deipe_1311"/>
<feature type="modified residue" description="4-aspartylphosphate" evidence="1">
    <location>
        <position position="63"/>
    </location>
</feature>
<gene>
    <name evidence="3" type="ordered locus">Deipe_1311</name>
</gene>
<dbReference type="EMBL" id="CP003382">
    <property type="protein sequence ID" value="AFZ66861.1"/>
    <property type="molecule type" value="Genomic_DNA"/>
</dbReference>
<dbReference type="PANTHER" id="PTHR44520">
    <property type="entry name" value="RESPONSE REGULATOR RCP1-RELATED"/>
    <property type="match status" value="1"/>
</dbReference>
<dbReference type="Proteomes" id="UP000010467">
    <property type="component" value="Chromosome"/>
</dbReference>
<dbReference type="GO" id="GO:0003677">
    <property type="term" value="F:DNA binding"/>
    <property type="evidence" value="ECO:0007669"/>
    <property type="project" value="UniProtKB-KW"/>
</dbReference>
<dbReference type="GO" id="GO:0000160">
    <property type="term" value="P:phosphorelay signal transduction system"/>
    <property type="evidence" value="ECO:0007669"/>
    <property type="project" value="InterPro"/>
</dbReference>
<evidence type="ECO:0000259" key="2">
    <source>
        <dbReference type="PROSITE" id="PS50110"/>
    </source>
</evidence>
<dbReference type="InterPro" id="IPR011006">
    <property type="entry name" value="CheY-like_superfamily"/>
</dbReference>
<organism evidence="3 4">
    <name type="scientific">Deinococcus peraridilitoris (strain DSM 19664 / LMG 22246 / CIP 109416 / KR-200)</name>
    <dbReference type="NCBI Taxonomy" id="937777"/>
    <lineage>
        <taxon>Bacteria</taxon>
        <taxon>Thermotogati</taxon>
        <taxon>Deinococcota</taxon>
        <taxon>Deinococci</taxon>
        <taxon>Deinococcales</taxon>
        <taxon>Deinococcaceae</taxon>
        <taxon>Deinococcus</taxon>
    </lineage>
</organism>
<proteinExistence type="predicted"/>
<evidence type="ECO:0000313" key="4">
    <source>
        <dbReference type="Proteomes" id="UP000010467"/>
    </source>
</evidence>
<keyword evidence="1" id="KW-0597">Phosphoprotein</keyword>
<name>K9ZZ40_DEIPD</name>
<dbReference type="PANTHER" id="PTHR44520:SF2">
    <property type="entry name" value="RESPONSE REGULATOR RCP1"/>
    <property type="match status" value="1"/>
</dbReference>
<dbReference type="PATRIC" id="fig|937777.3.peg.1314"/>
<dbReference type="KEGG" id="dpd:Deipe_1311"/>
<keyword evidence="4" id="KW-1185">Reference proteome</keyword>
<keyword evidence="3" id="KW-0238">DNA-binding</keyword>
<sequence>MRSMHLLLVEDNDADVLLIQEALAGLQEGVTLHIVHDGEEALAFLRRLGPFADCPRPHFVLLDANTPKKNALEVLGELRAEPSFQGLPVVVFSTSASPRDVMRCYEAGANAYITKPLNLDEFLSAIENTLRFWASTALLPQSAPELPEPC</sequence>
<dbReference type="InterPro" id="IPR001789">
    <property type="entry name" value="Sig_transdc_resp-reg_receiver"/>
</dbReference>
<feature type="domain" description="Response regulatory" evidence="2">
    <location>
        <begin position="5"/>
        <end position="130"/>
    </location>
</feature>
<dbReference type="Pfam" id="PF00072">
    <property type="entry name" value="Response_reg"/>
    <property type="match status" value="1"/>
</dbReference>